<comment type="caution">
    <text evidence="1">The sequence shown here is derived from an EMBL/GenBank/DDBJ whole genome shotgun (WGS) entry which is preliminary data.</text>
</comment>
<organism evidence="1 2">
    <name type="scientific">Caerostris extrusa</name>
    <name type="common">Bark spider</name>
    <name type="synonym">Caerostris bankana</name>
    <dbReference type="NCBI Taxonomy" id="172846"/>
    <lineage>
        <taxon>Eukaryota</taxon>
        <taxon>Metazoa</taxon>
        <taxon>Ecdysozoa</taxon>
        <taxon>Arthropoda</taxon>
        <taxon>Chelicerata</taxon>
        <taxon>Arachnida</taxon>
        <taxon>Araneae</taxon>
        <taxon>Araneomorphae</taxon>
        <taxon>Entelegynae</taxon>
        <taxon>Araneoidea</taxon>
        <taxon>Araneidae</taxon>
        <taxon>Caerostris</taxon>
    </lineage>
</organism>
<sequence length="162" mass="18421">MILLCCTFAGSDGAFGVSVSMRIHPSRGKGVESDYESRLPLKPRDHRIYHWGDLFQENPPRLSYTILFKVMCSAGLTKNKWVTHLIHLATQISNTLPSIALFSTGSFICICADYCFSQNLTKVSEMQSLNQLVFRSVVNRDLKNSCMRRQEMLLGKNDHYEP</sequence>
<protein>
    <submittedName>
        <fullName evidence="1">Uncharacterized protein</fullName>
    </submittedName>
</protein>
<evidence type="ECO:0000313" key="2">
    <source>
        <dbReference type="Proteomes" id="UP001054945"/>
    </source>
</evidence>
<dbReference type="AlphaFoldDB" id="A0AAV4XIY2"/>
<evidence type="ECO:0000313" key="1">
    <source>
        <dbReference type="EMBL" id="GIY93885.1"/>
    </source>
</evidence>
<accession>A0AAV4XIY2</accession>
<name>A0AAV4XIY2_CAEEX</name>
<reference evidence="1 2" key="1">
    <citation type="submission" date="2021-06" db="EMBL/GenBank/DDBJ databases">
        <title>Caerostris extrusa draft genome.</title>
        <authorList>
            <person name="Kono N."/>
            <person name="Arakawa K."/>
        </authorList>
    </citation>
    <scope>NUCLEOTIDE SEQUENCE [LARGE SCALE GENOMIC DNA]</scope>
</reference>
<dbReference type="Proteomes" id="UP001054945">
    <property type="component" value="Unassembled WGS sequence"/>
</dbReference>
<dbReference type="EMBL" id="BPLR01017718">
    <property type="protein sequence ID" value="GIY93885.1"/>
    <property type="molecule type" value="Genomic_DNA"/>
</dbReference>
<gene>
    <name evidence="1" type="ORF">CEXT_255741</name>
</gene>
<keyword evidence="2" id="KW-1185">Reference proteome</keyword>
<proteinExistence type="predicted"/>